<organism evidence="2 3">
    <name type="scientific">Paraglomus occultum</name>
    <dbReference type="NCBI Taxonomy" id="144539"/>
    <lineage>
        <taxon>Eukaryota</taxon>
        <taxon>Fungi</taxon>
        <taxon>Fungi incertae sedis</taxon>
        <taxon>Mucoromycota</taxon>
        <taxon>Glomeromycotina</taxon>
        <taxon>Glomeromycetes</taxon>
        <taxon>Paraglomerales</taxon>
        <taxon>Paraglomeraceae</taxon>
        <taxon>Paraglomus</taxon>
    </lineage>
</organism>
<evidence type="ECO:0000256" key="1">
    <source>
        <dbReference type="SAM" id="MobiDB-lite"/>
    </source>
</evidence>
<feature type="region of interest" description="Disordered" evidence="1">
    <location>
        <begin position="275"/>
        <end position="298"/>
    </location>
</feature>
<gene>
    <name evidence="2" type="ORF">POCULU_LOCUS10498</name>
</gene>
<comment type="caution">
    <text evidence="2">The sequence shown here is derived from an EMBL/GenBank/DDBJ whole genome shotgun (WGS) entry which is preliminary data.</text>
</comment>
<proteinExistence type="predicted"/>
<accession>A0A9N9HBP5</accession>
<evidence type="ECO:0000313" key="3">
    <source>
        <dbReference type="Proteomes" id="UP000789572"/>
    </source>
</evidence>
<feature type="compositionally biased region" description="Basic and acidic residues" evidence="1">
    <location>
        <begin position="275"/>
        <end position="287"/>
    </location>
</feature>
<protein>
    <submittedName>
        <fullName evidence="2">9152_t:CDS:1</fullName>
    </submittedName>
</protein>
<dbReference type="Proteomes" id="UP000789572">
    <property type="component" value="Unassembled WGS sequence"/>
</dbReference>
<feature type="non-terminal residue" evidence="2">
    <location>
        <position position="1"/>
    </location>
</feature>
<reference evidence="2" key="1">
    <citation type="submission" date="2021-06" db="EMBL/GenBank/DDBJ databases">
        <authorList>
            <person name="Kallberg Y."/>
            <person name="Tangrot J."/>
            <person name="Rosling A."/>
        </authorList>
    </citation>
    <scope>NUCLEOTIDE SEQUENCE</scope>
    <source>
        <strain evidence="2">IA702</strain>
    </source>
</reference>
<dbReference type="AlphaFoldDB" id="A0A9N9HBP5"/>
<keyword evidence="3" id="KW-1185">Reference proteome</keyword>
<dbReference type="OrthoDB" id="2326761at2759"/>
<evidence type="ECO:0000313" key="2">
    <source>
        <dbReference type="EMBL" id="CAG8661784.1"/>
    </source>
</evidence>
<dbReference type="EMBL" id="CAJVPJ010005474">
    <property type="protein sequence ID" value="CAG8661784.1"/>
    <property type="molecule type" value="Genomic_DNA"/>
</dbReference>
<name>A0A9N9HBP5_9GLOM</name>
<sequence>NLLVTWSNNIHQMALDSVPTTKGARWMTMWLRNLESQLNNYKCANDWFNDFQALIPGNVNIELQRLIAYMLLEKTIRVTFKQVHNDQVILESWTIPKVIIDLESAEALRFQYIIGWIIYKLTKSDTSTMAHKDFAQIRSCLNILSAEHVEYVRDTRSKITTVIPGDDFIRFMYYLESLILQLFEKHIKYGPNILIYIDKNLVSNKPLKKQFHNLLQVAYKQCENQMPLSESTEDYLFIRLIRTYMRSRQRSWRRFKEYIPEKGSSSLRENIKTMKKDMPKVRADEGATGRSLKKKVKP</sequence>